<proteinExistence type="predicted"/>
<dbReference type="EMBL" id="JAGTUF010000020">
    <property type="protein sequence ID" value="MBR9973291.1"/>
    <property type="molecule type" value="Genomic_DNA"/>
</dbReference>
<keyword evidence="3" id="KW-1185">Reference proteome</keyword>
<protein>
    <recommendedName>
        <fullName evidence="4">PNPLA domain-containing protein</fullName>
    </recommendedName>
</protein>
<accession>A0ABS5IGA4</accession>
<evidence type="ECO:0000256" key="1">
    <source>
        <dbReference type="SAM" id="Phobius"/>
    </source>
</evidence>
<dbReference type="PANTHER" id="PTHR10728">
    <property type="entry name" value="CYTOSOLIC PHOSPHOLIPASE A2"/>
    <property type="match status" value="1"/>
</dbReference>
<reference evidence="2 3" key="1">
    <citation type="submission" date="2021-04" db="EMBL/GenBank/DDBJ databases">
        <title>Magnetospirillum sulfuroxidans sp. nov., a facultative chemolithoautotrophic sulfur-oxidizing alphaproteobacterium isolated from freshwater sediment and proposals for Paramagetospirillum gen. nov., and Magnetospirillaceae fam. nov.</title>
        <authorList>
            <person name="Koziaeva V."/>
            <person name="Geelhoed J.S."/>
            <person name="Sorokin D.Y."/>
            <person name="Grouzdev D.S."/>
        </authorList>
    </citation>
    <scope>NUCLEOTIDE SEQUENCE [LARGE SCALE GENOMIC DNA]</scope>
    <source>
        <strain evidence="2 3">J10</strain>
    </source>
</reference>
<feature type="transmembrane region" description="Helical" evidence="1">
    <location>
        <begin position="232"/>
        <end position="250"/>
    </location>
</feature>
<feature type="transmembrane region" description="Helical" evidence="1">
    <location>
        <begin position="431"/>
        <end position="458"/>
    </location>
</feature>
<feature type="transmembrane region" description="Helical" evidence="1">
    <location>
        <begin position="262"/>
        <end position="284"/>
    </location>
</feature>
<organism evidence="2 3">
    <name type="scientific">Magnetospirillum sulfuroxidans</name>
    <dbReference type="NCBI Taxonomy" id="611300"/>
    <lineage>
        <taxon>Bacteria</taxon>
        <taxon>Pseudomonadati</taxon>
        <taxon>Pseudomonadota</taxon>
        <taxon>Alphaproteobacteria</taxon>
        <taxon>Rhodospirillales</taxon>
        <taxon>Rhodospirillaceae</taxon>
        <taxon>Magnetospirillum</taxon>
    </lineage>
</organism>
<name>A0ABS5IGA4_9PROT</name>
<evidence type="ECO:0008006" key="4">
    <source>
        <dbReference type="Google" id="ProtNLM"/>
    </source>
</evidence>
<dbReference type="SUPFAM" id="SSF52151">
    <property type="entry name" value="FabD/lysophospholipase-like"/>
    <property type="match status" value="1"/>
</dbReference>
<gene>
    <name evidence="2" type="ORF">KEC16_16325</name>
</gene>
<keyword evidence="1" id="KW-0472">Membrane</keyword>
<feature type="transmembrane region" description="Helical" evidence="1">
    <location>
        <begin position="296"/>
        <end position="313"/>
    </location>
</feature>
<comment type="caution">
    <text evidence="2">The sequence shown here is derived from an EMBL/GenBank/DDBJ whole genome shotgun (WGS) entry which is preliminary data.</text>
</comment>
<dbReference type="PANTHER" id="PTHR10728:SF40">
    <property type="entry name" value="PATATIN FAMILY PROTEIN"/>
    <property type="match status" value="1"/>
</dbReference>
<keyword evidence="1" id="KW-1133">Transmembrane helix</keyword>
<dbReference type="InterPro" id="IPR016035">
    <property type="entry name" value="Acyl_Trfase/lysoPLipase"/>
</dbReference>
<feature type="transmembrane region" description="Helical" evidence="1">
    <location>
        <begin position="171"/>
        <end position="196"/>
    </location>
</feature>
<evidence type="ECO:0000313" key="3">
    <source>
        <dbReference type="Proteomes" id="UP000680714"/>
    </source>
</evidence>
<feature type="transmembrane region" description="Helical" evidence="1">
    <location>
        <begin position="325"/>
        <end position="350"/>
    </location>
</feature>
<keyword evidence="1" id="KW-0812">Transmembrane</keyword>
<dbReference type="RefSeq" id="WP_211550883.1">
    <property type="nucleotide sequence ID" value="NZ_JAGTUF010000020.1"/>
</dbReference>
<dbReference type="Proteomes" id="UP000680714">
    <property type="component" value="Unassembled WGS sequence"/>
</dbReference>
<feature type="transmembrane region" description="Helical" evidence="1">
    <location>
        <begin position="408"/>
        <end position="425"/>
    </location>
</feature>
<evidence type="ECO:0000313" key="2">
    <source>
        <dbReference type="EMBL" id="MBR9973291.1"/>
    </source>
</evidence>
<dbReference type="Gene3D" id="3.40.1090.10">
    <property type="entry name" value="Cytosolic phospholipase A2 catalytic domain"/>
    <property type="match status" value="2"/>
</dbReference>
<feature type="transmembrane region" description="Helical" evidence="1">
    <location>
        <begin position="370"/>
        <end position="388"/>
    </location>
</feature>
<sequence length="790" mass="86130">MDAKTVGRGEVLEQEKIHLGNIPERWREMAEALQASDGPAAKPLNDMFSDDQERAWAKHDSLFGIGLSGGGIRSATFNLGVLQVLAGKGVLDTAHYLSTVSGGGYLGGCVHALNAAFAQGQSTESATALLKQIHYQRESVAVRHLRAYSHFLAPNGFLDQLRMFLQPFAGFVVNLLVLLTFVMSLAGAGGYLAVIWRDVMPGLGRLTGLSLHWLLGNEGSARLGDSIAHWPGTYLAAALVVVLGGLLLWLQNKKLPVRNAWARALSLGALAGLGLVFLDVQVGLAQWVRADAWGRLLYWAAVPLLAAVLIWRFRGKRFASLRGKVLLIAAGAMAPLALLWTYLALLHGVMTAAQVPEFLLGWIGWGNHTFGLFAAAGLLLVAIGLFWACGYGRSGWLRRLPVLPCPRLWLPLTCLLAIPMALWTLNAVTGWAGPAAVLSLVLLLFSVIASILGFLVNINMTAPHSFYRDRLSEAYVFQPTGDATSPDTRTWDDLKLSELTPPHARCPYPLINATMNVSRNGKDKHKEMAVRSPDFFLFSPLYVGSDLTGYCPTAEMERRDPHLNLPTAMAISGAAASSNMGDIGLGEIRMLMTVLNVRLGYWLPNPGLPKTRPSMDALHNLQLEMWGAMSKDSDFVNVSDGGHIENLGAYELIRRQCRFIILGEAEDDSDPNAKGLATMAALARLMRMVRIDLGYFIDFAPADLQALEGHDPKRCWAVGTIYYPDNRTGRILYLKAALTGGEDHVIKDYARANPAFPQESTADQFFSEQQFEAYRSLGYHVAKTALGAVS</sequence>